<keyword evidence="2" id="KW-1185">Reference proteome</keyword>
<organism evidence="1 2">
    <name type="scientific">Aestuariibaculum lutulentum</name>
    <dbReference type="NCBI Taxonomy" id="2920935"/>
    <lineage>
        <taxon>Bacteria</taxon>
        <taxon>Pseudomonadati</taxon>
        <taxon>Bacteroidota</taxon>
        <taxon>Flavobacteriia</taxon>
        <taxon>Flavobacteriales</taxon>
        <taxon>Flavobacteriaceae</taxon>
    </lineage>
</organism>
<evidence type="ECO:0000313" key="1">
    <source>
        <dbReference type="EMBL" id="MCH4552636.1"/>
    </source>
</evidence>
<name>A0ABS9RI63_9FLAO</name>
<dbReference type="InterPro" id="IPR023393">
    <property type="entry name" value="START-like_dom_sf"/>
</dbReference>
<sequence length="147" mass="17043">MLYRVYFKIDIDAANSKVWDVLWGKETYPKWTKIFSEDSQVETDWEEGSKALFINGEGSGMVSRIYKRITNEFMGIEHLGMLEKGVELPPNEKTKDWFGAKEDYTLTEENGITTLEVGMDSAEEYQSYFEKTFPKALQIVKELSENL</sequence>
<dbReference type="SUPFAM" id="SSF55961">
    <property type="entry name" value="Bet v1-like"/>
    <property type="match status" value="1"/>
</dbReference>
<accession>A0ABS9RI63</accession>
<protein>
    <submittedName>
        <fullName evidence="1">SRPBCC domain-containing protein</fullName>
    </submittedName>
</protein>
<dbReference type="RefSeq" id="WP_240572963.1">
    <property type="nucleotide sequence ID" value="NZ_CP136709.1"/>
</dbReference>
<evidence type="ECO:0000313" key="2">
    <source>
        <dbReference type="Proteomes" id="UP001156141"/>
    </source>
</evidence>
<dbReference type="EMBL" id="JAKVQD010000002">
    <property type="protein sequence ID" value="MCH4552636.1"/>
    <property type="molecule type" value="Genomic_DNA"/>
</dbReference>
<dbReference type="Gene3D" id="3.30.530.20">
    <property type="match status" value="1"/>
</dbReference>
<reference evidence="1" key="1">
    <citation type="submission" date="2022-02" db="EMBL/GenBank/DDBJ databases">
        <title>Aestuariibaculum sp., a marine bacterium isolated from sediment in Guangxi.</title>
        <authorList>
            <person name="Ying J."/>
        </authorList>
    </citation>
    <scope>NUCLEOTIDE SEQUENCE</scope>
    <source>
        <strain evidence="1">L182</strain>
    </source>
</reference>
<dbReference type="Proteomes" id="UP001156141">
    <property type="component" value="Unassembled WGS sequence"/>
</dbReference>
<comment type="caution">
    <text evidence="1">The sequence shown here is derived from an EMBL/GenBank/DDBJ whole genome shotgun (WGS) entry which is preliminary data.</text>
</comment>
<proteinExistence type="predicted"/>
<gene>
    <name evidence="1" type="ORF">MKW35_08390</name>
</gene>